<evidence type="ECO:0000256" key="3">
    <source>
        <dbReference type="ARBA" id="ARBA00008207"/>
    </source>
</evidence>
<evidence type="ECO:0000256" key="15">
    <source>
        <dbReference type="ARBA" id="ARBA00031446"/>
    </source>
</evidence>
<evidence type="ECO:0000256" key="17">
    <source>
        <dbReference type="HAMAP-Rule" id="MF_02089"/>
    </source>
</evidence>
<proteinExistence type="inferred from homology"/>
<comment type="catalytic activity">
    <reaction evidence="16 17">
        <text>epoxyqueuosine(34) in tRNA + AH2 = queuosine(34) in tRNA + A + H2O</text>
        <dbReference type="Rhea" id="RHEA:32159"/>
        <dbReference type="Rhea" id="RHEA-COMP:18571"/>
        <dbReference type="Rhea" id="RHEA-COMP:18582"/>
        <dbReference type="ChEBI" id="CHEBI:13193"/>
        <dbReference type="ChEBI" id="CHEBI:15377"/>
        <dbReference type="ChEBI" id="CHEBI:17499"/>
        <dbReference type="ChEBI" id="CHEBI:194431"/>
        <dbReference type="ChEBI" id="CHEBI:194443"/>
        <dbReference type="EC" id="1.17.99.6"/>
    </reaction>
</comment>
<evidence type="ECO:0000256" key="7">
    <source>
        <dbReference type="ARBA" id="ARBA00022694"/>
    </source>
</evidence>
<dbReference type="RefSeq" id="WP_246473260.1">
    <property type="nucleotide sequence ID" value="NZ_CP054142.1"/>
</dbReference>
<feature type="binding site" evidence="17">
    <location>
        <position position="145"/>
    </location>
    <ligand>
        <name>[4Fe-4S] cluster</name>
        <dbReference type="ChEBI" id="CHEBI:49883"/>
    </ligand>
</feature>
<feature type="binding site" evidence="17">
    <location>
        <position position="142"/>
    </location>
    <ligand>
        <name>[4Fe-4S] cluster</name>
        <dbReference type="ChEBI" id="CHEBI:49883"/>
    </ligand>
</feature>
<evidence type="ECO:0000256" key="6">
    <source>
        <dbReference type="ARBA" id="ARBA00022485"/>
    </source>
</evidence>
<feature type="disulfide bond" description="Redox-active" evidence="17">
    <location>
        <begin position="229"/>
        <end position="231"/>
    </location>
</feature>
<protein>
    <recommendedName>
        <fullName evidence="5 17">Epoxyqueuosine reductase QueH</fullName>
        <ecNumber evidence="4 17">1.17.99.6</ecNumber>
    </recommendedName>
    <alternativeName>
        <fullName evidence="15 17">Queuosine biosynthesis protein QueH</fullName>
    </alternativeName>
</protein>
<comment type="similarity">
    <text evidence="3 17">Belongs to the QueH family.</text>
</comment>
<dbReference type="EMBL" id="CP054142">
    <property type="protein sequence ID" value="QTQ13393.1"/>
    <property type="molecule type" value="Genomic_DNA"/>
</dbReference>
<dbReference type="Pfam" id="PF02677">
    <property type="entry name" value="QueH"/>
    <property type="match status" value="1"/>
</dbReference>
<keyword evidence="13 17" id="KW-1015">Disulfide bond</keyword>
<name>A0A975IE12_9SPIR</name>
<evidence type="ECO:0000313" key="19">
    <source>
        <dbReference type="Proteomes" id="UP000671908"/>
    </source>
</evidence>
<evidence type="ECO:0000256" key="2">
    <source>
        <dbReference type="ARBA" id="ARBA00004691"/>
    </source>
</evidence>
<evidence type="ECO:0000256" key="1">
    <source>
        <dbReference type="ARBA" id="ARBA00002268"/>
    </source>
</evidence>
<evidence type="ECO:0000313" key="18">
    <source>
        <dbReference type="EMBL" id="QTQ13393.1"/>
    </source>
</evidence>
<sequence length="250" mass="29071">MNLARQASEIQVSEAERKKKSQNRSAKINYNAVMEKLIAGLEGKKASLLLHACCGPCSTACLEKISLFFEISVYFYNPNIYPFEEYEKRRDEIFKFVEKLNFATGREIRILEGGYDKDDYDRAIRIEECPELAFEAERGERCRRCYEFRMKKAFEYAAENNFDFFATTLTLSPYKDSDKVNEIGRLLDEQAVKNGLELRYLYSDFKKKNGYLRSIEISKEYGVYRQDYCGCVYSLSSNAAGIVAERPQRL</sequence>
<dbReference type="GO" id="GO:0051539">
    <property type="term" value="F:4 iron, 4 sulfur cluster binding"/>
    <property type="evidence" value="ECO:0007669"/>
    <property type="project" value="UniProtKB-UniRule"/>
</dbReference>
<dbReference type="GO" id="GO:0052693">
    <property type="term" value="F:epoxyqueuosine reductase activity"/>
    <property type="evidence" value="ECO:0007669"/>
    <property type="project" value="UniProtKB-UniRule"/>
</dbReference>
<dbReference type="AlphaFoldDB" id="A0A975IE12"/>
<dbReference type="EC" id="1.17.99.6" evidence="4 17"/>
<evidence type="ECO:0000256" key="9">
    <source>
        <dbReference type="ARBA" id="ARBA00022785"/>
    </source>
</evidence>
<reference evidence="18 19" key="1">
    <citation type="journal article" date="2021" name="Microbiol. Resour. Announc.">
        <title>Complete Genome Sequences of Three Human Oral Treponema parvum Isolates.</title>
        <authorList>
            <person name="Zeng H."/>
            <person name="Watt R.M."/>
        </authorList>
    </citation>
    <scope>NUCLEOTIDE SEQUENCE [LARGE SCALE GENOMIC DNA]</scope>
    <source>
        <strain evidence="18 19">ATCC 700770</strain>
    </source>
</reference>
<dbReference type="Proteomes" id="UP000671908">
    <property type="component" value="Chromosome"/>
</dbReference>
<keyword evidence="8 17" id="KW-0479">Metal-binding</keyword>
<keyword evidence="9 17" id="KW-0671">Queuosine biosynthesis</keyword>
<keyword evidence="11 17" id="KW-0408">Iron</keyword>
<dbReference type="InterPro" id="IPR003828">
    <property type="entry name" value="QueH"/>
</dbReference>
<evidence type="ECO:0000256" key="14">
    <source>
        <dbReference type="ARBA" id="ARBA00023284"/>
    </source>
</evidence>
<comment type="pathway">
    <text evidence="2 17">tRNA modification; tRNA-queuosine biosynthesis.</text>
</comment>
<dbReference type="HAMAP" id="MF_02089">
    <property type="entry name" value="QueH"/>
    <property type="match status" value="1"/>
</dbReference>
<keyword evidence="14 17" id="KW-0676">Redox-active center</keyword>
<keyword evidence="19" id="KW-1185">Reference proteome</keyword>
<evidence type="ECO:0000256" key="10">
    <source>
        <dbReference type="ARBA" id="ARBA00023002"/>
    </source>
</evidence>
<keyword evidence="7 17" id="KW-0819">tRNA processing</keyword>
<feature type="binding site" evidence="17">
    <location>
        <position position="53"/>
    </location>
    <ligand>
        <name>[4Fe-4S] cluster</name>
        <dbReference type="ChEBI" id="CHEBI:49883"/>
    </ligand>
</feature>
<organism evidence="18 19">
    <name type="scientific">Treponema parvum</name>
    <dbReference type="NCBI Taxonomy" id="138851"/>
    <lineage>
        <taxon>Bacteria</taxon>
        <taxon>Pseudomonadati</taxon>
        <taxon>Spirochaetota</taxon>
        <taxon>Spirochaetia</taxon>
        <taxon>Spirochaetales</taxon>
        <taxon>Treponemataceae</taxon>
        <taxon>Treponema</taxon>
    </lineage>
</organism>
<evidence type="ECO:0000256" key="4">
    <source>
        <dbReference type="ARBA" id="ARBA00012622"/>
    </source>
</evidence>
<comment type="function">
    <text evidence="1 17">Catalyzes the conversion of epoxyqueuosine (oQ) to queuosine (Q), which is a hypermodified base found in the wobble positions of tRNA(Asp), tRNA(Asn), tRNA(His) and tRNA(Tyr).</text>
</comment>
<gene>
    <name evidence="17" type="primary">queH</name>
    <name evidence="18" type="ORF">HRQ91_02390</name>
</gene>
<dbReference type="KEGG" id="tpav:HRQ91_02390"/>
<dbReference type="PANTHER" id="PTHR36701">
    <property type="entry name" value="EPOXYQUEUOSINE REDUCTASE QUEH"/>
    <property type="match status" value="1"/>
</dbReference>
<evidence type="ECO:0000256" key="13">
    <source>
        <dbReference type="ARBA" id="ARBA00023157"/>
    </source>
</evidence>
<feature type="binding site" evidence="17">
    <location>
        <position position="54"/>
    </location>
    <ligand>
        <name>[4Fe-4S] cluster</name>
        <dbReference type="ChEBI" id="CHEBI:49883"/>
    </ligand>
</feature>
<evidence type="ECO:0000256" key="16">
    <source>
        <dbReference type="ARBA" id="ARBA00047415"/>
    </source>
</evidence>
<dbReference type="GO" id="GO:0046872">
    <property type="term" value="F:metal ion binding"/>
    <property type="evidence" value="ECO:0007669"/>
    <property type="project" value="UniProtKB-KW"/>
</dbReference>
<evidence type="ECO:0000256" key="5">
    <source>
        <dbReference type="ARBA" id="ARBA00016895"/>
    </source>
</evidence>
<keyword evidence="6 17" id="KW-0004">4Fe-4S</keyword>
<keyword evidence="12 17" id="KW-0411">Iron-sulfur</keyword>
<evidence type="ECO:0000256" key="12">
    <source>
        <dbReference type="ARBA" id="ARBA00023014"/>
    </source>
</evidence>
<accession>A0A975IE12</accession>
<evidence type="ECO:0000256" key="8">
    <source>
        <dbReference type="ARBA" id="ARBA00022723"/>
    </source>
</evidence>
<evidence type="ECO:0000256" key="11">
    <source>
        <dbReference type="ARBA" id="ARBA00023004"/>
    </source>
</evidence>
<dbReference type="GO" id="GO:0008616">
    <property type="term" value="P:tRNA queuosine(34) biosynthetic process"/>
    <property type="evidence" value="ECO:0007669"/>
    <property type="project" value="UniProtKB-UniRule"/>
</dbReference>
<dbReference type="PANTHER" id="PTHR36701:SF1">
    <property type="entry name" value="EPOXYQUEUOSINE REDUCTASE QUEH"/>
    <property type="match status" value="1"/>
</dbReference>
<keyword evidence="10 17" id="KW-0560">Oxidoreductase</keyword>